<dbReference type="SUPFAM" id="SSF46785">
    <property type="entry name" value="Winged helix' DNA-binding domain"/>
    <property type="match status" value="1"/>
</dbReference>
<accession>A0A346Y4G9</accession>
<dbReference type="KEGG" id="euz:DVS28_a4705"/>
<dbReference type="GO" id="GO:0006950">
    <property type="term" value="P:response to stress"/>
    <property type="evidence" value="ECO:0007669"/>
    <property type="project" value="TreeGrafter"/>
</dbReference>
<feature type="domain" description="HTH marR-type" evidence="1">
    <location>
        <begin position="14"/>
        <end position="149"/>
    </location>
</feature>
<dbReference type="GO" id="GO:0003700">
    <property type="term" value="F:DNA-binding transcription factor activity"/>
    <property type="evidence" value="ECO:0007669"/>
    <property type="project" value="InterPro"/>
</dbReference>
<dbReference type="InterPro" id="IPR036388">
    <property type="entry name" value="WH-like_DNA-bd_sf"/>
</dbReference>
<dbReference type="PANTHER" id="PTHR33164">
    <property type="entry name" value="TRANSCRIPTIONAL REGULATOR, MARR FAMILY"/>
    <property type="match status" value="1"/>
</dbReference>
<dbReference type="AlphaFoldDB" id="A0A346Y4G9"/>
<keyword evidence="3" id="KW-1185">Reference proteome</keyword>
<name>A0A346Y4G9_9ACTN</name>
<sequence length="166" mass="17796">MTDAEEPRWLDPTQMAAWVRLVQVMAWLPPKLDEALKPHGLNTFEYGILVSLSDAPNGQVPVSTLAARARGSQSRVSHAVTRLQAKGWVCRSASTTDRRLSIVTLTDAGRARLVAAAPDHVESVRESVIDVLDDEQLLGLGSACAAIARGLQPADLPGMAPPGPWD</sequence>
<dbReference type="RefSeq" id="WP_114593562.1">
    <property type="nucleotide sequence ID" value="NZ_CP031165.1"/>
</dbReference>
<protein>
    <submittedName>
        <fullName evidence="2">Transcriptional regulator, MarR family</fullName>
    </submittedName>
</protein>
<dbReference type="Proteomes" id="UP000264006">
    <property type="component" value="Chromosome"/>
</dbReference>
<evidence type="ECO:0000313" key="2">
    <source>
        <dbReference type="EMBL" id="AXV09366.1"/>
    </source>
</evidence>
<evidence type="ECO:0000313" key="3">
    <source>
        <dbReference type="Proteomes" id="UP000264006"/>
    </source>
</evidence>
<reference evidence="2 3" key="1">
    <citation type="submission" date="2018-09" db="EMBL/GenBank/DDBJ databases">
        <title>Complete genome sequence of Euzebya sp. DY32-46 isolated from seawater of Pacific Ocean.</title>
        <authorList>
            <person name="Xu L."/>
            <person name="Wu Y.-H."/>
            <person name="Xu X.-W."/>
        </authorList>
    </citation>
    <scope>NUCLEOTIDE SEQUENCE [LARGE SCALE GENOMIC DNA]</scope>
    <source>
        <strain evidence="2 3">DY32-46</strain>
    </source>
</reference>
<dbReference type="InterPro" id="IPR036390">
    <property type="entry name" value="WH_DNA-bd_sf"/>
</dbReference>
<dbReference type="InterPro" id="IPR039422">
    <property type="entry name" value="MarR/SlyA-like"/>
</dbReference>
<dbReference type="Pfam" id="PF12802">
    <property type="entry name" value="MarR_2"/>
    <property type="match status" value="1"/>
</dbReference>
<dbReference type="Gene3D" id="1.10.10.10">
    <property type="entry name" value="Winged helix-like DNA-binding domain superfamily/Winged helix DNA-binding domain"/>
    <property type="match status" value="1"/>
</dbReference>
<evidence type="ECO:0000259" key="1">
    <source>
        <dbReference type="PROSITE" id="PS50995"/>
    </source>
</evidence>
<dbReference type="SMART" id="SM00347">
    <property type="entry name" value="HTH_MARR"/>
    <property type="match status" value="1"/>
</dbReference>
<dbReference type="OrthoDB" id="8635520at2"/>
<proteinExistence type="predicted"/>
<organism evidence="2 3">
    <name type="scientific">Euzebya pacifica</name>
    <dbReference type="NCBI Taxonomy" id="1608957"/>
    <lineage>
        <taxon>Bacteria</taxon>
        <taxon>Bacillati</taxon>
        <taxon>Actinomycetota</taxon>
        <taxon>Nitriliruptoria</taxon>
        <taxon>Euzebyales</taxon>
    </lineage>
</organism>
<dbReference type="PANTHER" id="PTHR33164:SF99">
    <property type="entry name" value="MARR FAMILY REGULATORY PROTEIN"/>
    <property type="match status" value="1"/>
</dbReference>
<dbReference type="EMBL" id="CP031165">
    <property type="protein sequence ID" value="AXV09366.1"/>
    <property type="molecule type" value="Genomic_DNA"/>
</dbReference>
<dbReference type="PROSITE" id="PS50995">
    <property type="entry name" value="HTH_MARR_2"/>
    <property type="match status" value="1"/>
</dbReference>
<gene>
    <name evidence="2" type="ORF">DVS28_a4705</name>
</gene>
<dbReference type="InterPro" id="IPR000835">
    <property type="entry name" value="HTH_MarR-typ"/>
</dbReference>